<dbReference type="RefSeq" id="WP_229787458.1">
    <property type="nucleotide sequence ID" value="NZ_BMRK01000004.1"/>
</dbReference>
<reference evidence="5" key="2">
    <citation type="submission" date="2023-01" db="EMBL/GenBank/DDBJ databases">
        <authorList>
            <person name="Sun Q."/>
            <person name="Evtushenko L."/>
        </authorList>
    </citation>
    <scope>NUCLEOTIDE SEQUENCE</scope>
    <source>
        <strain evidence="5">VKM Ac-1246</strain>
    </source>
</reference>
<dbReference type="PANTHER" id="PTHR42811">
    <property type="entry name" value="SERINE ACETYLTRANSFERASE"/>
    <property type="match status" value="1"/>
</dbReference>
<dbReference type="CDD" id="cd03354">
    <property type="entry name" value="LbH_SAT"/>
    <property type="match status" value="1"/>
</dbReference>
<proteinExistence type="inferred from homology"/>
<accession>A0ABQ5SU24</accession>
<evidence type="ECO:0000256" key="3">
    <source>
        <dbReference type="ARBA" id="ARBA00023315"/>
    </source>
</evidence>
<comment type="caution">
    <text evidence="5">The sequence shown here is derived from an EMBL/GenBank/DDBJ whole genome shotgun (WGS) entry which is preliminary data.</text>
</comment>
<keyword evidence="6" id="KW-1185">Reference proteome</keyword>
<name>A0ABQ5SU24_9ACTN</name>
<keyword evidence="3" id="KW-0012">Acyltransferase</keyword>
<dbReference type="InterPro" id="IPR045304">
    <property type="entry name" value="LbH_SAT"/>
</dbReference>
<dbReference type="Pfam" id="PF00132">
    <property type="entry name" value="Hexapep"/>
    <property type="match status" value="1"/>
</dbReference>
<dbReference type="InterPro" id="IPR001451">
    <property type="entry name" value="Hexapep"/>
</dbReference>
<dbReference type="EMBL" id="BSEL01000004">
    <property type="protein sequence ID" value="GLJ67642.1"/>
    <property type="molecule type" value="Genomic_DNA"/>
</dbReference>
<feature type="region of interest" description="Disordered" evidence="4">
    <location>
        <begin position="216"/>
        <end position="236"/>
    </location>
</feature>
<dbReference type="Gene3D" id="2.160.10.10">
    <property type="entry name" value="Hexapeptide repeat proteins"/>
    <property type="match status" value="1"/>
</dbReference>
<evidence type="ECO:0000256" key="4">
    <source>
        <dbReference type="SAM" id="MobiDB-lite"/>
    </source>
</evidence>
<evidence type="ECO:0000256" key="1">
    <source>
        <dbReference type="ARBA" id="ARBA00007274"/>
    </source>
</evidence>
<comment type="similarity">
    <text evidence="1">Belongs to the transferase hexapeptide repeat family.</text>
</comment>
<evidence type="ECO:0000256" key="2">
    <source>
        <dbReference type="ARBA" id="ARBA00022679"/>
    </source>
</evidence>
<feature type="compositionally biased region" description="Pro residues" evidence="4">
    <location>
        <begin position="220"/>
        <end position="229"/>
    </location>
</feature>
<evidence type="ECO:0000313" key="5">
    <source>
        <dbReference type="EMBL" id="GLJ67642.1"/>
    </source>
</evidence>
<organism evidence="5 6">
    <name type="scientific">Nocardioides luteus</name>
    <dbReference type="NCBI Taxonomy" id="1844"/>
    <lineage>
        <taxon>Bacteria</taxon>
        <taxon>Bacillati</taxon>
        <taxon>Actinomycetota</taxon>
        <taxon>Actinomycetes</taxon>
        <taxon>Propionibacteriales</taxon>
        <taxon>Nocardioidaceae</taxon>
        <taxon>Nocardioides</taxon>
    </lineage>
</organism>
<reference evidence="5" key="1">
    <citation type="journal article" date="2014" name="Int. J. Syst. Evol. Microbiol.">
        <title>Complete genome of a new Firmicutes species belonging to the dominant human colonic microbiota ('Ruminococcus bicirculans') reveals two chromosomes and a selective capacity to utilize plant glucans.</title>
        <authorList>
            <consortium name="NISC Comparative Sequencing Program"/>
            <person name="Wegmann U."/>
            <person name="Louis P."/>
            <person name="Goesmann A."/>
            <person name="Henrissat B."/>
            <person name="Duncan S.H."/>
            <person name="Flint H.J."/>
        </authorList>
    </citation>
    <scope>NUCLEOTIDE SEQUENCE</scope>
    <source>
        <strain evidence="5">VKM Ac-1246</strain>
    </source>
</reference>
<dbReference type="Proteomes" id="UP001142292">
    <property type="component" value="Unassembled WGS sequence"/>
</dbReference>
<keyword evidence="2" id="KW-0808">Transferase</keyword>
<dbReference type="InterPro" id="IPR011004">
    <property type="entry name" value="Trimer_LpxA-like_sf"/>
</dbReference>
<evidence type="ECO:0000313" key="6">
    <source>
        <dbReference type="Proteomes" id="UP001142292"/>
    </source>
</evidence>
<evidence type="ECO:0008006" key="7">
    <source>
        <dbReference type="Google" id="ProtNLM"/>
    </source>
</evidence>
<protein>
    <recommendedName>
        <fullName evidence="7">Serine acetyltransferase</fullName>
    </recommendedName>
</protein>
<dbReference type="SUPFAM" id="SSF51161">
    <property type="entry name" value="Trimeric LpxA-like enzymes"/>
    <property type="match status" value="1"/>
</dbReference>
<gene>
    <name evidence="5" type="ORF">GCM10017579_16780</name>
</gene>
<sequence>MLGRYSLGEHGLRGERSDFAVDLAKMYAIVLGGPRPSLLARLRFWLTDYELRCVACYRFGRWAGGVRDRHRLLGVGVLGIFWFWNRHNMRIHHADIGRRADIGPGLLVMHRSGVMIGPAVIGSNCVLHHNVTIGQRIAAGDHGVPTIGDDVWIGPGAVISGAITVGDGCTISAGTVLSKDVPPRSLVGGNPGRVLARDYDNADMINFVLPNRTLDRVPDGPSPVAPRVPSPILGDD</sequence>